<gene>
    <name evidence="1" type="ORF">SAMN04487967_3531</name>
</gene>
<protein>
    <submittedName>
        <fullName evidence="1">Uncharacterized protein</fullName>
    </submittedName>
</protein>
<dbReference type="AlphaFoldDB" id="A0A1H6G4I8"/>
<keyword evidence="2" id="KW-1185">Reference proteome</keyword>
<dbReference type="EMBL" id="FNWL01000005">
    <property type="protein sequence ID" value="SEH18006.1"/>
    <property type="molecule type" value="Genomic_DNA"/>
</dbReference>
<name>A0A1H6G4I8_9EURY</name>
<reference evidence="2" key="1">
    <citation type="submission" date="2016-10" db="EMBL/GenBank/DDBJ databases">
        <authorList>
            <person name="Varghese N."/>
            <person name="Submissions S."/>
        </authorList>
    </citation>
    <scope>NUCLEOTIDE SEQUENCE [LARGE SCALE GENOMIC DNA]</scope>
    <source>
        <strain evidence="2">CGMCC 1.8981</strain>
    </source>
</reference>
<dbReference type="Proteomes" id="UP000199112">
    <property type="component" value="Unassembled WGS sequence"/>
</dbReference>
<sequence>MNVEHATEQVRDALQRFGMNPDEIRYAESRNLFYVRIGVNGTAERYFADVGELGGSDAVSAVVDPTRLQSAVRQIDGTEVSDGRIHIDGSTREAHFQIRIE</sequence>
<evidence type="ECO:0000313" key="1">
    <source>
        <dbReference type="EMBL" id="SEH18006.1"/>
    </source>
</evidence>
<accession>A0A1H6G4I8</accession>
<evidence type="ECO:0000313" key="2">
    <source>
        <dbReference type="Proteomes" id="UP000199112"/>
    </source>
</evidence>
<dbReference type="RefSeq" id="WP_139305426.1">
    <property type="nucleotide sequence ID" value="NZ_FNWL01000005.1"/>
</dbReference>
<dbReference type="OrthoDB" id="372779at2157"/>
<organism evidence="1 2">
    <name type="scientific">Natronorubrum sediminis</name>
    <dbReference type="NCBI Taxonomy" id="640943"/>
    <lineage>
        <taxon>Archaea</taxon>
        <taxon>Methanobacteriati</taxon>
        <taxon>Methanobacteriota</taxon>
        <taxon>Stenosarchaea group</taxon>
        <taxon>Halobacteria</taxon>
        <taxon>Halobacteriales</taxon>
        <taxon>Natrialbaceae</taxon>
        <taxon>Natronorubrum</taxon>
    </lineage>
</organism>
<proteinExistence type="predicted"/>